<dbReference type="EMBL" id="CAJVPL010014612">
    <property type="protein sequence ID" value="CAG8691419.1"/>
    <property type="molecule type" value="Genomic_DNA"/>
</dbReference>
<dbReference type="InterPro" id="IPR009000">
    <property type="entry name" value="Transl_B-barrel_sf"/>
</dbReference>
<gene>
    <name evidence="2" type="ORF">AGERDE_LOCUS13119</name>
</gene>
<accession>A0A9N9ERC3</accession>
<evidence type="ECO:0000313" key="2">
    <source>
        <dbReference type="EMBL" id="CAG8691419.1"/>
    </source>
</evidence>
<keyword evidence="3" id="KW-1185">Reference proteome</keyword>
<name>A0A9N9ERC3_9GLOM</name>
<feature type="non-terminal residue" evidence="2">
    <location>
        <position position="270"/>
    </location>
</feature>
<reference evidence="2" key="1">
    <citation type="submission" date="2021-06" db="EMBL/GenBank/DDBJ databases">
        <authorList>
            <person name="Kallberg Y."/>
            <person name="Tangrot J."/>
            <person name="Rosling A."/>
        </authorList>
    </citation>
    <scope>NUCLEOTIDE SEQUENCE</scope>
    <source>
        <strain evidence="2">MT106</strain>
    </source>
</reference>
<sequence>NNLTSVDFLDTLLHPEKLEVLEVYDSDPTIKKNNISPTTLDFLRTFANLKDCKLGKNSNKDKDKLNQRPESGTYNKFYGSLEPIKNLTKLEEFCISSTDVEEGLEYIPIGIAKLSAQKVKEGENAMLENLIDCQPLRDDAKLAHPIGISNKIFEREQKKTVNQSTQTVLTSQELEQQQKEIQELREQINKLRFKKISRYYGVIIYVRIFEGELAKGQKIKFATNQQKVYQIERVGVKTPKEVLKNKLVAGEIAGYQEIKPNVYSNLYPSD</sequence>
<evidence type="ECO:0000313" key="3">
    <source>
        <dbReference type="Proteomes" id="UP000789831"/>
    </source>
</evidence>
<feature type="coiled-coil region" evidence="1">
    <location>
        <begin position="167"/>
        <end position="194"/>
    </location>
</feature>
<dbReference type="Gene3D" id="2.40.30.10">
    <property type="entry name" value="Translation factors"/>
    <property type="match status" value="1"/>
</dbReference>
<organism evidence="2 3">
    <name type="scientific">Ambispora gerdemannii</name>
    <dbReference type="NCBI Taxonomy" id="144530"/>
    <lineage>
        <taxon>Eukaryota</taxon>
        <taxon>Fungi</taxon>
        <taxon>Fungi incertae sedis</taxon>
        <taxon>Mucoromycota</taxon>
        <taxon>Glomeromycotina</taxon>
        <taxon>Glomeromycetes</taxon>
        <taxon>Archaeosporales</taxon>
        <taxon>Ambisporaceae</taxon>
        <taxon>Ambispora</taxon>
    </lineage>
</organism>
<feature type="non-terminal residue" evidence="2">
    <location>
        <position position="1"/>
    </location>
</feature>
<comment type="caution">
    <text evidence="2">The sequence shown here is derived from an EMBL/GenBank/DDBJ whole genome shotgun (WGS) entry which is preliminary data.</text>
</comment>
<proteinExistence type="predicted"/>
<dbReference type="SUPFAM" id="SSF50447">
    <property type="entry name" value="Translation proteins"/>
    <property type="match status" value="1"/>
</dbReference>
<dbReference type="Proteomes" id="UP000789831">
    <property type="component" value="Unassembled WGS sequence"/>
</dbReference>
<protein>
    <submittedName>
        <fullName evidence="2">13181_t:CDS:1</fullName>
    </submittedName>
</protein>
<dbReference type="AlphaFoldDB" id="A0A9N9ERC3"/>
<evidence type="ECO:0000256" key="1">
    <source>
        <dbReference type="SAM" id="Coils"/>
    </source>
</evidence>
<dbReference type="OrthoDB" id="2434008at2759"/>
<keyword evidence="1" id="KW-0175">Coiled coil</keyword>